<evidence type="ECO:0000313" key="1">
    <source>
        <dbReference type="EMBL" id="KAI0034107.1"/>
    </source>
</evidence>
<gene>
    <name evidence="1" type="ORF">K488DRAFT_77475</name>
</gene>
<comment type="caution">
    <text evidence="1">The sequence shown here is derived from an EMBL/GenBank/DDBJ whole genome shotgun (WGS) entry which is preliminary data.</text>
</comment>
<keyword evidence="2" id="KW-1185">Reference proteome</keyword>
<name>A0ACB8QR08_9AGAM</name>
<reference evidence="1" key="2">
    <citation type="journal article" date="2022" name="New Phytol.">
        <title>Evolutionary transition to the ectomycorrhizal habit in the genomes of a hyperdiverse lineage of mushroom-forming fungi.</title>
        <authorList>
            <person name="Looney B."/>
            <person name="Miyauchi S."/>
            <person name="Morin E."/>
            <person name="Drula E."/>
            <person name="Courty P.E."/>
            <person name="Kohler A."/>
            <person name="Kuo A."/>
            <person name="LaButti K."/>
            <person name="Pangilinan J."/>
            <person name="Lipzen A."/>
            <person name="Riley R."/>
            <person name="Andreopoulos W."/>
            <person name="He G."/>
            <person name="Johnson J."/>
            <person name="Nolan M."/>
            <person name="Tritt A."/>
            <person name="Barry K.W."/>
            <person name="Grigoriev I.V."/>
            <person name="Nagy L.G."/>
            <person name="Hibbett D."/>
            <person name="Henrissat B."/>
            <person name="Matheny P.B."/>
            <person name="Labbe J."/>
            <person name="Martin F.M."/>
        </authorList>
    </citation>
    <scope>NUCLEOTIDE SEQUENCE</scope>
    <source>
        <strain evidence="1">EC-137</strain>
    </source>
</reference>
<reference evidence="1" key="1">
    <citation type="submission" date="2021-02" db="EMBL/GenBank/DDBJ databases">
        <authorList>
            <consortium name="DOE Joint Genome Institute"/>
            <person name="Ahrendt S."/>
            <person name="Looney B.P."/>
            <person name="Miyauchi S."/>
            <person name="Morin E."/>
            <person name="Drula E."/>
            <person name="Courty P.E."/>
            <person name="Chicoki N."/>
            <person name="Fauchery L."/>
            <person name="Kohler A."/>
            <person name="Kuo A."/>
            <person name="Labutti K."/>
            <person name="Pangilinan J."/>
            <person name="Lipzen A."/>
            <person name="Riley R."/>
            <person name="Andreopoulos W."/>
            <person name="He G."/>
            <person name="Johnson J."/>
            <person name="Barry K.W."/>
            <person name="Grigoriev I.V."/>
            <person name="Nagy L."/>
            <person name="Hibbett D."/>
            <person name="Henrissat B."/>
            <person name="Matheny P.B."/>
            <person name="Labbe J."/>
            <person name="Martin F."/>
        </authorList>
    </citation>
    <scope>NUCLEOTIDE SEQUENCE</scope>
    <source>
        <strain evidence="1">EC-137</strain>
    </source>
</reference>
<sequence length="508" mass="57201">MLVLLGPLPLAAAFFSYWIFLALYTTLYRISPLHPLSSYPGPFLARVSKVHTVYIVLQGKQHLYYKRLHSIYGNVVRVGPNELSINEPSLIHEILGHGGLPKGPFWDPWGHPPTLIATRDVIEHAHRRKAWSRALTTSAINDYESIVSRRAQQLVNRWKSLFTCQLAFGESAALIDIAKWMGFFTADFMGDMAFGGGFELMRDGKDTQGMWGILESGVNPTFMLSHNRANSILAHVPWFGLLYRRVVGGSTQRLRNFARENVQRRLKLGASRKDLFHHLNDEEGHEPMPPSIANVCAEGTLAIVAGADTTSTTMTGVFYNLLRRPEAYRRLRQEIEAMFPDREEPLDSGKLGRMEWLNGCINESLRLYPPVASGSQRRVERGAGPKLLGSYLIPGETQLFLPTYTMQRDPANFVHPDIFLPERWLPNSRIGIHNAAAFIPFSYGTASCVGKGLAMLEMRMLIVRLVQTFDFHVPSGVPGRQAMDWEDTLQDFFALQKGPLPTLVSLRK</sequence>
<dbReference type="EMBL" id="MU273506">
    <property type="protein sequence ID" value="KAI0034107.1"/>
    <property type="molecule type" value="Genomic_DNA"/>
</dbReference>
<protein>
    <submittedName>
        <fullName evidence="1">Cytochrome P450</fullName>
    </submittedName>
</protein>
<proteinExistence type="predicted"/>
<evidence type="ECO:0000313" key="2">
    <source>
        <dbReference type="Proteomes" id="UP000814128"/>
    </source>
</evidence>
<accession>A0ACB8QR08</accession>
<dbReference type="Proteomes" id="UP000814128">
    <property type="component" value="Unassembled WGS sequence"/>
</dbReference>
<organism evidence="1 2">
    <name type="scientific">Vararia minispora EC-137</name>
    <dbReference type="NCBI Taxonomy" id="1314806"/>
    <lineage>
        <taxon>Eukaryota</taxon>
        <taxon>Fungi</taxon>
        <taxon>Dikarya</taxon>
        <taxon>Basidiomycota</taxon>
        <taxon>Agaricomycotina</taxon>
        <taxon>Agaricomycetes</taxon>
        <taxon>Russulales</taxon>
        <taxon>Lachnocladiaceae</taxon>
        <taxon>Vararia</taxon>
    </lineage>
</organism>